<sequence length="1534" mass="175377">MQCLVTRIVSNAVTVKADGSGNIRMAGSQWELPPELCCRPMAFVALTGLDVVYNAIHRAIWDAFCANRRADRVPISFKVLPGDHEYPKCRTKRTSYEWYIPKGILKTGWMNKHLNLVPALVVLFYELDWDDPQWKEKQSECATKVEIVRTSLQGRNTKVAVVLIQKKTPLPPGEDLVASERASALCNACDLSGKSLFVLPHTDHLVGYIIRLENAFYEHAQTYYYTEIRRVKSHKEFLNKTTHQLLFVRHQFKIAFFSELKQDTQNALKYYRTAYSLIHELRAHETNMLEIKTMAGFINYKICRLCFQHNTPLDAIAQFRKHIDLCKKKIGSANWLLSMQRGCQNSIDPPDAEKEKTGILALQIKEKGVPHSELIIALLSNAVAQFKKYKCPRMKSHLMVQMGEEYYHAKDYTKALKLLDYVMCDYRTEKWWGLLTAILTTALRCAYLMASVKDYIIYSMELLGRASTLNKEQKLRIEKNLTKVLKNEVPDAELECDSSSASAAKSLWSDRMALAGANEFTIEVQDYIPFIQCKGKFQSPSFHVDEPIQLQVFLRADGPNPVSFSKLAISLSNQEYNQWCVVESSGQNTMSLVPGKTKCYNFSFVAKTEDVGKKIEWSLCFFAWRGAGGDIASTHEALQASRSSRRWGRNLETNEELEWNTITIQHSTMIISRVPKISVQLSHQPPALNNEMYCLSVTIRSQEQGVAKDVKLTAGLKPGQDANLTQTTHVVLDGSKICDDIAAALIPDIPLGDLNSDEKIEKAIFVRCSTIGPRIFLFHVAYSIDTIVEGKQIICKCHKDETVTVETVIPFEVSVKFASTKLEPLERVSVDIPFLLMTDILSSSPWPILLAASSLELFSLTSTTPDIKSQLEQTVLETGEGASECFCLCCPPLLNNNNAVATGQYSISWRRQSSSSNSPLIQTTVTLPHILLESVPLYIHADLPSFGRVRESLPVRYHIENRTALVQEVEMAVEPSDAFMFSGLKQVRVRILPGSEHQMLYNFYPLMAGYQTLPQLSINLPRCPTTTTQSLRRFLPHRIFVKPQDVEQGAEDEIQRLKSQLRETEEQVQKAAQAGLDLLNQQMELQNRLDEQRVEMTNAIEVLEQEKYTLHKEVELKSRMLESLQFEFESVKNQQKQQLQEQEELLERNHNLTLSELNNKVHRVQSALEESQLNEKQLKHKLEVLNETLNNKLEELRALNEQTHTTMTSEMMEVQMKVMDLENNKVELEQALQELQYREQQLELSNGNLQRQLERLTEEKEEREREAVSWFNSLEKSREVNRDLQIQLDQLQQQAQDPNSKGNSLFAELEDKRAEMEKQLISMKVQYQSLQKQYAFNKQQMQRLKVQIATLMQLQVVMMGKAQAPSSAPGENADGQDKTYYTDLLKMKLNNSIKDAERLGDELSLQRMKSLSESQRALELERKLFTAERMLKQAQSDKIKLQLRVEEFQHKYEPKDENKNLLQKRKKEKLSMDIMPSCEEQPVHVVKNSNSKTVSPPAAEEVHNKQVPEVEERPTKNVKISPEDPVVIPNPSSV</sequence>
<dbReference type="GO" id="GO:0051301">
    <property type="term" value="P:cell division"/>
    <property type="evidence" value="ECO:0007669"/>
    <property type="project" value="UniProtKB-KW"/>
</dbReference>
<dbReference type="HAMAP" id="MF_03041">
    <property type="entry name" value="SPDLY"/>
    <property type="match status" value="1"/>
</dbReference>
<evidence type="ECO:0000259" key="10">
    <source>
        <dbReference type="Pfam" id="PF12742"/>
    </source>
</evidence>
<keyword evidence="12" id="KW-1185">Reference proteome</keyword>
<keyword evidence="4" id="KW-0813">Transport</keyword>
<keyword evidence="7" id="KW-0498">Mitosis</keyword>
<evidence type="ECO:0000256" key="4">
    <source>
        <dbReference type="ARBA" id="ARBA00022448"/>
    </source>
</evidence>
<comment type="function">
    <text evidence="7">Required for the localization of dynein and dynactin to the mitotic kintochore. Dynein is believed to control the initial lateral interaction between the kinetochore and spindle microtubules and to facilitate the subsequent formation of end-on kinetochore-microtubule attachments mediated by the NDC80 complex.</text>
</comment>
<feature type="compositionally biased region" description="Basic and acidic residues" evidence="8">
    <location>
        <begin position="1500"/>
        <end position="1515"/>
    </location>
</feature>
<name>A0AAW0PDY4_9GOBI</name>
<evidence type="ECO:0000256" key="6">
    <source>
        <dbReference type="ARBA" id="ARBA00023034"/>
    </source>
</evidence>
<gene>
    <name evidence="7" type="primary">SPDL1</name>
    <name evidence="7" type="synonym">CCDC99</name>
    <name evidence="11" type="ORF">WMY93_009050</name>
</gene>
<dbReference type="GO" id="GO:0016192">
    <property type="term" value="P:vesicle-mediated transport"/>
    <property type="evidence" value="ECO:0007669"/>
    <property type="project" value="UniProtKB-KW"/>
</dbReference>
<keyword evidence="7" id="KW-0995">Kinetochore</keyword>
<feature type="domain" description="Trafficking protein particle complex subunit 11" evidence="9">
    <location>
        <begin position="287"/>
        <end position="332"/>
    </location>
</feature>
<comment type="similarity">
    <text evidence="7">Belongs to the Spindly family.</text>
</comment>
<keyword evidence="7" id="KW-0175">Coiled coil</keyword>
<reference evidence="12" key="1">
    <citation type="submission" date="2024-04" db="EMBL/GenBank/DDBJ databases">
        <title>Salinicola lusitanus LLJ914,a marine bacterium isolated from the Okinawa Trough.</title>
        <authorList>
            <person name="Li J."/>
        </authorList>
    </citation>
    <scope>NUCLEOTIDE SEQUENCE [LARGE SCALE GENOMIC DNA]</scope>
</reference>
<keyword evidence="7" id="KW-0158">Chromosome</keyword>
<keyword evidence="7" id="KW-0137">Centromere</keyword>
<keyword evidence="5" id="KW-0931">ER-Golgi transport</keyword>
<keyword evidence="7" id="KW-0132">Cell division</keyword>
<comment type="similarity">
    <text evidence="3">Belongs to the TRAPPC11 family.</text>
</comment>
<evidence type="ECO:0000259" key="9">
    <source>
        <dbReference type="Pfam" id="PF11817"/>
    </source>
</evidence>
<feature type="domain" description="Trafficking protein particle complex subunit 11" evidence="9">
    <location>
        <begin position="351"/>
        <end position="464"/>
    </location>
</feature>
<dbReference type="Pfam" id="PF11817">
    <property type="entry name" value="Foie-gras_1"/>
    <property type="match status" value="2"/>
</dbReference>
<protein>
    <recommendedName>
        <fullName evidence="7">Protein Spindly</fullName>
    </recommendedName>
    <alternativeName>
        <fullName evidence="7">Coiled-coil domain-containing protein 99</fullName>
    </alternativeName>
    <alternativeName>
        <fullName evidence="7">Spindle apparatus coiled-coil domain-containing protein 1</fullName>
    </alternativeName>
</protein>
<dbReference type="EMBL" id="JBBPFD010000006">
    <property type="protein sequence ID" value="KAK7922148.1"/>
    <property type="molecule type" value="Genomic_DNA"/>
</dbReference>
<comment type="caution">
    <text evidence="11">The sequence shown here is derived from an EMBL/GenBank/DDBJ whole genome shotgun (WGS) entry which is preliminary data.</text>
</comment>
<dbReference type="GO" id="GO:0000940">
    <property type="term" value="C:outer kinetochore"/>
    <property type="evidence" value="ECO:0007669"/>
    <property type="project" value="UniProtKB-UniRule"/>
</dbReference>
<comment type="function">
    <text evidence="1">Involved in endoplasmic reticulum to Golgi apparatus trafficking at a very early stage.</text>
</comment>
<dbReference type="PANTHER" id="PTHR14374">
    <property type="entry name" value="FOIE GRAS"/>
    <property type="match status" value="1"/>
</dbReference>
<dbReference type="GO" id="GO:0007094">
    <property type="term" value="P:mitotic spindle assembly checkpoint signaling"/>
    <property type="evidence" value="ECO:0007669"/>
    <property type="project" value="InterPro"/>
</dbReference>
<evidence type="ECO:0000313" key="12">
    <source>
        <dbReference type="Proteomes" id="UP001460270"/>
    </source>
</evidence>
<evidence type="ECO:0000256" key="3">
    <source>
        <dbReference type="ARBA" id="ARBA00007051"/>
    </source>
</evidence>
<feature type="coiled-coil region" evidence="7">
    <location>
        <begin position="1047"/>
        <end position="1347"/>
    </location>
</feature>
<dbReference type="GO" id="GO:0005794">
    <property type="term" value="C:Golgi apparatus"/>
    <property type="evidence" value="ECO:0007669"/>
    <property type="project" value="UniProtKB-SubCell"/>
</dbReference>
<evidence type="ECO:0000256" key="5">
    <source>
        <dbReference type="ARBA" id="ARBA00022892"/>
    </source>
</evidence>
<accession>A0AAW0PDY4</accession>
<evidence type="ECO:0000256" key="1">
    <source>
        <dbReference type="ARBA" id="ARBA00001995"/>
    </source>
</evidence>
<dbReference type="InterPro" id="IPR025876">
    <property type="entry name" value="TRAPPC11_C"/>
</dbReference>
<dbReference type="GO" id="GO:0043515">
    <property type="term" value="F:kinetochore binding"/>
    <property type="evidence" value="ECO:0007669"/>
    <property type="project" value="UniProtKB-UniRule"/>
</dbReference>
<comment type="subcellular location">
    <subcellularLocation>
        <location evidence="7">Chromosome</location>
        <location evidence="7">Centromere</location>
        <location evidence="7">Kinetochore</location>
    </subcellularLocation>
    <subcellularLocation>
        <location evidence="2">Golgi apparatus</location>
        <location evidence="2">cis-Golgi network</location>
    </subcellularLocation>
</comment>
<keyword evidence="7" id="KW-0131">Cell cycle</keyword>
<feature type="coiled-coil region" evidence="7">
    <location>
        <begin position="1417"/>
        <end position="1451"/>
    </location>
</feature>
<dbReference type="InterPro" id="IPR021773">
    <property type="entry name" value="TPC11"/>
</dbReference>
<evidence type="ECO:0000256" key="7">
    <source>
        <dbReference type="HAMAP-Rule" id="MF_03041"/>
    </source>
</evidence>
<dbReference type="InterPro" id="IPR028593">
    <property type="entry name" value="SPDLY_chordates"/>
</dbReference>
<feature type="domain" description="Trafficking protein particle complex subunit 11 C-terminal" evidence="10">
    <location>
        <begin position="966"/>
        <end position="1018"/>
    </location>
</feature>
<dbReference type="GO" id="GO:0034501">
    <property type="term" value="P:protein localization to kinetochore"/>
    <property type="evidence" value="ECO:0007669"/>
    <property type="project" value="UniProtKB-UniRule"/>
</dbReference>
<evidence type="ECO:0000256" key="2">
    <source>
        <dbReference type="ARBA" id="ARBA00004222"/>
    </source>
</evidence>
<feature type="region of interest" description="Disordered" evidence="8">
    <location>
        <begin position="1472"/>
        <end position="1534"/>
    </location>
</feature>
<organism evidence="11 12">
    <name type="scientific">Mugilogobius chulae</name>
    <name type="common">yellowstripe goby</name>
    <dbReference type="NCBI Taxonomy" id="88201"/>
    <lineage>
        <taxon>Eukaryota</taxon>
        <taxon>Metazoa</taxon>
        <taxon>Chordata</taxon>
        <taxon>Craniata</taxon>
        <taxon>Vertebrata</taxon>
        <taxon>Euteleostomi</taxon>
        <taxon>Actinopterygii</taxon>
        <taxon>Neopterygii</taxon>
        <taxon>Teleostei</taxon>
        <taxon>Neoteleostei</taxon>
        <taxon>Acanthomorphata</taxon>
        <taxon>Gobiaria</taxon>
        <taxon>Gobiiformes</taxon>
        <taxon>Gobioidei</taxon>
        <taxon>Gobiidae</taxon>
        <taxon>Gobionellinae</taxon>
        <taxon>Mugilogobius</taxon>
    </lineage>
</organism>
<dbReference type="Pfam" id="PF12742">
    <property type="entry name" value="Gryzun-like"/>
    <property type="match status" value="1"/>
</dbReference>
<evidence type="ECO:0000313" key="11">
    <source>
        <dbReference type="EMBL" id="KAK7922148.1"/>
    </source>
</evidence>
<dbReference type="PANTHER" id="PTHR14374:SF0">
    <property type="entry name" value="TRAFFICKING PROTEIN PARTICLE COMPLEX SUBUNIT 11"/>
    <property type="match status" value="1"/>
</dbReference>
<keyword evidence="6" id="KW-0333">Golgi apparatus</keyword>
<proteinExistence type="inferred from homology"/>
<evidence type="ECO:0000256" key="8">
    <source>
        <dbReference type="SAM" id="MobiDB-lite"/>
    </source>
</evidence>
<dbReference type="Proteomes" id="UP001460270">
    <property type="component" value="Unassembled WGS sequence"/>
</dbReference>